<proteinExistence type="predicted"/>
<organism evidence="1 2">
    <name type="scientific">Absidia repens</name>
    <dbReference type="NCBI Taxonomy" id="90262"/>
    <lineage>
        <taxon>Eukaryota</taxon>
        <taxon>Fungi</taxon>
        <taxon>Fungi incertae sedis</taxon>
        <taxon>Mucoromycota</taxon>
        <taxon>Mucoromycotina</taxon>
        <taxon>Mucoromycetes</taxon>
        <taxon>Mucorales</taxon>
        <taxon>Cunninghamellaceae</taxon>
        <taxon>Absidia</taxon>
    </lineage>
</organism>
<gene>
    <name evidence="1" type="ORF">BCR42DRAFT_393683</name>
</gene>
<dbReference type="Proteomes" id="UP000193560">
    <property type="component" value="Unassembled WGS sequence"/>
</dbReference>
<dbReference type="AlphaFoldDB" id="A0A1X2ID13"/>
<accession>A0A1X2ID13</accession>
<sequence length="101" mass="11360">MHELSPCLALIEVGPGGSGQMPSPWDIGTLLDSWGWVGSGKMVSPWVLGLFYREVGNRPIFVFYVNWVNRVNRVNRVSRVNWGNWGNWVGYFANRAGTGDF</sequence>
<comment type="caution">
    <text evidence="1">The sequence shown here is derived from an EMBL/GenBank/DDBJ whole genome shotgun (WGS) entry which is preliminary data.</text>
</comment>
<dbReference type="EMBL" id="MCGE01000015">
    <property type="protein sequence ID" value="ORZ14034.1"/>
    <property type="molecule type" value="Genomic_DNA"/>
</dbReference>
<name>A0A1X2ID13_9FUNG</name>
<protein>
    <submittedName>
        <fullName evidence="1">Uncharacterized protein</fullName>
    </submittedName>
</protein>
<keyword evidence="2" id="KW-1185">Reference proteome</keyword>
<evidence type="ECO:0000313" key="1">
    <source>
        <dbReference type="EMBL" id="ORZ14034.1"/>
    </source>
</evidence>
<reference evidence="1 2" key="1">
    <citation type="submission" date="2016-07" db="EMBL/GenBank/DDBJ databases">
        <title>Pervasive Adenine N6-methylation of Active Genes in Fungi.</title>
        <authorList>
            <consortium name="DOE Joint Genome Institute"/>
            <person name="Mondo S.J."/>
            <person name="Dannebaum R.O."/>
            <person name="Kuo R.C."/>
            <person name="Labutti K."/>
            <person name="Haridas S."/>
            <person name="Kuo A."/>
            <person name="Salamov A."/>
            <person name="Ahrendt S.R."/>
            <person name="Lipzen A."/>
            <person name="Sullivan W."/>
            <person name="Andreopoulos W.B."/>
            <person name="Clum A."/>
            <person name="Lindquist E."/>
            <person name="Daum C."/>
            <person name="Ramamoorthy G.K."/>
            <person name="Gryganskyi A."/>
            <person name="Culley D."/>
            <person name="Magnuson J.K."/>
            <person name="James T.Y."/>
            <person name="O'Malley M.A."/>
            <person name="Stajich J.E."/>
            <person name="Spatafora J.W."/>
            <person name="Visel A."/>
            <person name="Grigoriev I.V."/>
        </authorList>
    </citation>
    <scope>NUCLEOTIDE SEQUENCE [LARGE SCALE GENOMIC DNA]</scope>
    <source>
        <strain evidence="1 2">NRRL 1336</strain>
    </source>
</reference>
<evidence type="ECO:0000313" key="2">
    <source>
        <dbReference type="Proteomes" id="UP000193560"/>
    </source>
</evidence>